<feature type="transmembrane region" description="Helical" evidence="1">
    <location>
        <begin position="169"/>
        <end position="194"/>
    </location>
</feature>
<organism evidence="3 4">
    <name type="scientific">Siminovitchia sediminis</name>
    <dbReference type="NCBI Taxonomy" id="1274353"/>
    <lineage>
        <taxon>Bacteria</taxon>
        <taxon>Bacillati</taxon>
        <taxon>Bacillota</taxon>
        <taxon>Bacilli</taxon>
        <taxon>Bacillales</taxon>
        <taxon>Bacillaceae</taxon>
        <taxon>Siminovitchia</taxon>
    </lineage>
</organism>
<feature type="transmembrane region" description="Helical" evidence="1">
    <location>
        <begin position="206"/>
        <end position="227"/>
    </location>
</feature>
<dbReference type="RefSeq" id="WP_380773752.1">
    <property type="nucleotide sequence ID" value="NZ_JBHUEO010000026.1"/>
</dbReference>
<feature type="transmembrane region" description="Helical" evidence="1">
    <location>
        <begin position="365"/>
        <end position="386"/>
    </location>
</feature>
<evidence type="ECO:0000256" key="1">
    <source>
        <dbReference type="SAM" id="Phobius"/>
    </source>
</evidence>
<reference evidence="4" key="1">
    <citation type="journal article" date="2019" name="Int. J. Syst. Evol. Microbiol.">
        <title>The Global Catalogue of Microorganisms (GCM) 10K type strain sequencing project: providing services to taxonomists for standard genome sequencing and annotation.</title>
        <authorList>
            <consortium name="The Broad Institute Genomics Platform"/>
            <consortium name="The Broad Institute Genome Sequencing Center for Infectious Disease"/>
            <person name="Wu L."/>
            <person name="Ma J."/>
        </authorList>
    </citation>
    <scope>NUCLEOTIDE SEQUENCE [LARGE SCALE GENOMIC DNA]</scope>
    <source>
        <strain evidence="4">CGMCC 1.12295</strain>
    </source>
</reference>
<dbReference type="EMBL" id="JBHUEO010000026">
    <property type="protein sequence ID" value="MFD1707027.1"/>
    <property type="molecule type" value="Genomic_DNA"/>
</dbReference>
<keyword evidence="1" id="KW-1133">Transmembrane helix</keyword>
<feature type="transmembrane region" description="Helical" evidence="1">
    <location>
        <begin position="107"/>
        <end position="124"/>
    </location>
</feature>
<dbReference type="NCBIfam" id="TIGR02829">
    <property type="entry name" value="spore_III_AE"/>
    <property type="match status" value="1"/>
</dbReference>
<evidence type="ECO:0000313" key="4">
    <source>
        <dbReference type="Proteomes" id="UP001597301"/>
    </source>
</evidence>
<feature type="chain" id="PRO_5046991097" evidence="2">
    <location>
        <begin position="24"/>
        <end position="396"/>
    </location>
</feature>
<keyword evidence="4" id="KW-1185">Reference proteome</keyword>
<accession>A0ABW4KG20</accession>
<comment type="caution">
    <text evidence="3">The sequence shown here is derived from an EMBL/GenBank/DDBJ whole genome shotgun (WGS) entry which is preliminary data.</text>
</comment>
<dbReference type="InterPro" id="IPR014194">
    <property type="entry name" value="Spore_III_AE"/>
</dbReference>
<evidence type="ECO:0000313" key="3">
    <source>
        <dbReference type="EMBL" id="MFD1707027.1"/>
    </source>
</evidence>
<feature type="transmembrane region" description="Helical" evidence="1">
    <location>
        <begin position="136"/>
        <end position="157"/>
    </location>
</feature>
<gene>
    <name evidence="3" type="primary">spoIIIAE</name>
    <name evidence="3" type="ORF">ACFSCZ_09815</name>
</gene>
<feature type="transmembrane region" description="Helical" evidence="1">
    <location>
        <begin position="312"/>
        <end position="338"/>
    </location>
</feature>
<keyword evidence="1" id="KW-0472">Membrane</keyword>
<dbReference type="Proteomes" id="UP001597301">
    <property type="component" value="Unassembled WGS sequence"/>
</dbReference>
<dbReference type="Pfam" id="PF09546">
    <property type="entry name" value="Spore_III_AE"/>
    <property type="match status" value="1"/>
</dbReference>
<sequence length="396" mass="42902">MRKFIQVFYFCFVMVLIPSTVYAEQQGDPSSNDVMTKMMNEQMEQLGLDELSQFWEEVMGEYGGYLPESQRGTLMEFLKGEKDFSVREWLRGIGAYAIQEITVNGKLLGMLLLLTVFSAFLQSLHTAFEKGTVSKVAYAVVFMVLIIIALNSFRVTVDYAVTAIDTMSQFIYALIPLILALIASSGGITSAAFFHPVLLFLIQTSGLLIQAVVLPLLFMSLLLSIVSSLNENYKVTHLAGLLKKAGIGVLGVFMAVLLGVISLQGTASAVADGVAIRTAKYVTGNFVPIVGRMFTDAADTVLTASILIKNTVGLAGVGIILLIAAFPAVKILVIVLVYKLAGALLQPIGDGPIISCLQTISNCMMYVFASLAIISFMFFLTITIVITSGNITMMIR</sequence>
<proteinExistence type="predicted"/>
<feature type="transmembrane region" description="Helical" evidence="1">
    <location>
        <begin position="247"/>
        <end position="271"/>
    </location>
</feature>
<evidence type="ECO:0000256" key="2">
    <source>
        <dbReference type="SAM" id="SignalP"/>
    </source>
</evidence>
<protein>
    <submittedName>
        <fullName evidence="3">Stage III sporulation protein AE</fullName>
    </submittedName>
</protein>
<name>A0ABW4KG20_9BACI</name>
<keyword evidence="2" id="KW-0732">Signal</keyword>
<keyword evidence="1" id="KW-0812">Transmembrane</keyword>
<feature type="signal peptide" evidence="2">
    <location>
        <begin position="1"/>
        <end position="23"/>
    </location>
</feature>